<name>A0A5J5F6Z7_9PEZI</name>
<evidence type="ECO:0000313" key="3">
    <source>
        <dbReference type="Proteomes" id="UP000326924"/>
    </source>
</evidence>
<dbReference type="Proteomes" id="UP000326924">
    <property type="component" value="Unassembled WGS sequence"/>
</dbReference>
<dbReference type="InParanoid" id="A0A5J5F6Z7"/>
<sequence>MASSNKRRRSSDCGSNSASKFAAISDEQPPTFISLPEPRIASTTTPAYSMKRRSPLTPPSVTPASVTVSESTTLRRDRCRSPSSRASAILQKVAVVSSTPSTVPSSPRLCATNSPGSNGVNSNDSTPTSTPPDDGGQFPFTKHLPERPEGGYVSFPMFEAFKGCGDEDDESVSPTRG</sequence>
<evidence type="ECO:0000313" key="2">
    <source>
        <dbReference type="EMBL" id="KAA8912845.1"/>
    </source>
</evidence>
<dbReference type="EMBL" id="VXIS01000019">
    <property type="protein sequence ID" value="KAA8912845.1"/>
    <property type="molecule type" value="Genomic_DNA"/>
</dbReference>
<proteinExistence type="predicted"/>
<accession>A0A5J5F6Z7</accession>
<feature type="compositionally biased region" description="Low complexity" evidence="1">
    <location>
        <begin position="95"/>
        <end position="107"/>
    </location>
</feature>
<keyword evidence="3" id="KW-1185">Reference proteome</keyword>
<dbReference type="OrthoDB" id="5397723at2759"/>
<feature type="region of interest" description="Disordered" evidence="1">
    <location>
        <begin position="1"/>
        <end position="153"/>
    </location>
</feature>
<feature type="compositionally biased region" description="Polar residues" evidence="1">
    <location>
        <begin position="62"/>
        <end position="72"/>
    </location>
</feature>
<reference evidence="2 3" key="1">
    <citation type="submission" date="2019-09" db="EMBL/GenBank/DDBJ databases">
        <title>Draft genome of the ectomycorrhizal ascomycete Sphaerosporella brunnea.</title>
        <authorList>
            <consortium name="DOE Joint Genome Institute"/>
            <person name="Benucci G.M."/>
            <person name="Marozzi G."/>
            <person name="Antonielli L."/>
            <person name="Sanchez S."/>
            <person name="Marco P."/>
            <person name="Wang X."/>
            <person name="Falini L.B."/>
            <person name="Barry K."/>
            <person name="Haridas S."/>
            <person name="Lipzen A."/>
            <person name="Labutti K."/>
            <person name="Grigoriev I.V."/>
            <person name="Murat C."/>
            <person name="Martin F."/>
            <person name="Albertini E."/>
            <person name="Donnini D."/>
            <person name="Bonito G."/>
        </authorList>
    </citation>
    <scope>NUCLEOTIDE SEQUENCE [LARGE SCALE GENOMIC DNA]</scope>
    <source>
        <strain evidence="2 3">Sb_GMNB300</strain>
    </source>
</reference>
<protein>
    <submittedName>
        <fullName evidence="2">Uncharacterized protein</fullName>
    </submittedName>
</protein>
<feature type="compositionally biased region" description="Polar residues" evidence="1">
    <location>
        <begin position="111"/>
        <end position="128"/>
    </location>
</feature>
<evidence type="ECO:0000256" key="1">
    <source>
        <dbReference type="SAM" id="MobiDB-lite"/>
    </source>
</evidence>
<organism evidence="2 3">
    <name type="scientific">Sphaerosporella brunnea</name>
    <dbReference type="NCBI Taxonomy" id="1250544"/>
    <lineage>
        <taxon>Eukaryota</taxon>
        <taxon>Fungi</taxon>
        <taxon>Dikarya</taxon>
        <taxon>Ascomycota</taxon>
        <taxon>Pezizomycotina</taxon>
        <taxon>Pezizomycetes</taxon>
        <taxon>Pezizales</taxon>
        <taxon>Pyronemataceae</taxon>
        <taxon>Sphaerosporella</taxon>
    </lineage>
</organism>
<gene>
    <name evidence="2" type="ORF">FN846DRAFT_214650</name>
</gene>
<dbReference type="AlphaFoldDB" id="A0A5J5F6Z7"/>
<comment type="caution">
    <text evidence="2">The sequence shown here is derived from an EMBL/GenBank/DDBJ whole genome shotgun (WGS) entry which is preliminary data.</text>
</comment>